<feature type="transmembrane region" description="Helical" evidence="7">
    <location>
        <begin position="191"/>
        <end position="210"/>
    </location>
</feature>
<evidence type="ECO:0000256" key="6">
    <source>
        <dbReference type="PIRSR" id="PIRSR604254-1"/>
    </source>
</evidence>
<name>A0A179FAN1_PURLI</name>
<evidence type="ECO:0000256" key="1">
    <source>
        <dbReference type="ARBA" id="ARBA00004141"/>
    </source>
</evidence>
<feature type="transmembrane region" description="Helical" evidence="7">
    <location>
        <begin position="163"/>
        <end position="179"/>
    </location>
</feature>
<gene>
    <name evidence="8" type="ORF">VFPFJ_11419</name>
</gene>
<dbReference type="InterPro" id="IPR004254">
    <property type="entry name" value="AdipoR/HlyIII-related"/>
</dbReference>
<feature type="transmembrane region" description="Helical" evidence="7">
    <location>
        <begin position="124"/>
        <end position="143"/>
    </location>
</feature>
<evidence type="ECO:0000256" key="2">
    <source>
        <dbReference type="ARBA" id="ARBA00007018"/>
    </source>
</evidence>
<dbReference type="Proteomes" id="UP000078340">
    <property type="component" value="Unassembled WGS sequence"/>
</dbReference>
<dbReference type="GO" id="GO:0046872">
    <property type="term" value="F:metal ion binding"/>
    <property type="evidence" value="ECO:0007669"/>
    <property type="project" value="UniProtKB-KW"/>
</dbReference>
<organism evidence="8 9">
    <name type="scientific">Purpureocillium lilacinum</name>
    <name type="common">Paecilomyces lilacinus</name>
    <dbReference type="NCBI Taxonomy" id="33203"/>
    <lineage>
        <taxon>Eukaryota</taxon>
        <taxon>Fungi</taxon>
        <taxon>Dikarya</taxon>
        <taxon>Ascomycota</taxon>
        <taxon>Pezizomycotina</taxon>
        <taxon>Sordariomycetes</taxon>
        <taxon>Hypocreomycetidae</taxon>
        <taxon>Hypocreales</taxon>
        <taxon>Ophiocordycipitaceae</taxon>
        <taxon>Purpureocillium</taxon>
    </lineage>
</organism>
<keyword evidence="8" id="KW-0675">Receptor</keyword>
<comment type="subcellular location">
    <subcellularLocation>
        <location evidence="1">Membrane</location>
        <topology evidence="1">Multi-pass membrane protein</topology>
    </subcellularLocation>
</comment>
<dbReference type="AlphaFoldDB" id="A0A179FAN1"/>
<feature type="binding site" evidence="6">
    <location>
        <position position="144"/>
    </location>
    <ligand>
        <name>Zn(2+)</name>
        <dbReference type="ChEBI" id="CHEBI:29105"/>
    </ligand>
</feature>
<comment type="caution">
    <text evidence="8">The sequence shown here is derived from an EMBL/GenBank/DDBJ whole genome shotgun (WGS) entry which is preliminary data.</text>
</comment>
<keyword evidence="6" id="KW-0862">Zinc</keyword>
<proteinExistence type="inferred from homology"/>
<evidence type="ECO:0000256" key="3">
    <source>
        <dbReference type="ARBA" id="ARBA00022692"/>
    </source>
</evidence>
<comment type="similarity">
    <text evidence="2">Belongs to the ADIPOR family.</text>
</comment>
<protein>
    <submittedName>
        <fullName evidence="8">Adiponectin receptor protein 1</fullName>
    </submittedName>
</protein>
<feature type="transmembrane region" description="Helical" evidence="7">
    <location>
        <begin position="253"/>
        <end position="275"/>
    </location>
</feature>
<evidence type="ECO:0000313" key="9">
    <source>
        <dbReference type="Proteomes" id="UP000078340"/>
    </source>
</evidence>
<sequence length="325" mass="36521">MPEIMRHGYLIQAAIMNISLQDIGKSASTGHECGLLINDRNASYSYISSLRSVFRLHNETGKYPPVQLRYALQFFNRLIPCLVNIWSHLFGTAYFLVGIVRFDQRYSHNSESAQSPSTYSCDKGIVSLYCASVAVCFALSAIFHTLSDQSYALHIFSNKLDHLGIVVVMWGTGVSNMYFALRCESPYVKSLYVVTLTLAATLCAMVTLRSRFRLPKYRTDRLYLYSFLGAVLFLPPMWHAWKSLGALHALNKAMGLQSFIGLASINSLGGVLYATRVPERWFPGALDLAGHSHNWMHVLTVVGAMIRLQGLLYVYEDSFKIKVCN</sequence>
<dbReference type="Pfam" id="PF03006">
    <property type="entry name" value="HlyIII"/>
    <property type="match status" value="1"/>
</dbReference>
<evidence type="ECO:0000256" key="4">
    <source>
        <dbReference type="ARBA" id="ARBA00022989"/>
    </source>
</evidence>
<dbReference type="PANTHER" id="PTHR20855">
    <property type="entry name" value="ADIPOR/PROGESTIN RECEPTOR-RELATED"/>
    <property type="match status" value="1"/>
</dbReference>
<feature type="binding site" evidence="6">
    <location>
        <position position="293"/>
    </location>
    <ligand>
        <name>Zn(2+)</name>
        <dbReference type="ChEBI" id="CHEBI:29105"/>
    </ligand>
</feature>
<feature type="transmembrane region" description="Helical" evidence="7">
    <location>
        <begin position="222"/>
        <end position="241"/>
    </location>
</feature>
<feature type="transmembrane region" description="Helical" evidence="7">
    <location>
        <begin position="85"/>
        <end position="103"/>
    </location>
</feature>
<keyword evidence="4 7" id="KW-1133">Transmembrane helix</keyword>
<keyword evidence="6" id="KW-0479">Metal-binding</keyword>
<evidence type="ECO:0000256" key="5">
    <source>
        <dbReference type="ARBA" id="ARBA00023136"/>
    </source>
</evidence>
<accession>A0A179FAN1</accession>
<evidence type="ECO:0000256" key="7">
    <source>
        <dbReference type="SAM" id="Phobius"/>
    </source>
</evidence>
<reference evidence="8 9" key="1">
    <citation type="submission" date="2016-02" db="EMBL/GenBank/DDBJ databases">
        <title>Biosynthesis of antibiotic leucinostatins and their inhibition on Phytophthora in bio-control Purpureocillium lilacinum.</title>
        <authorList>
            <person name="Wang G."/>
            <person name="Liu Z."/>
            <person name="Lin R."/>
            <person name="Li E."/>
            <person name="Mao Z."/>
            <person name="Ling J."/>
            <person name="Yin W."/>
            <person name="Xie B."/>
        </authorList>
    </citation>
    <scope>NUCLEOTIDE SEQUENCE [LARGE SCALE GENOMIC DNA]</scope>
    <source>
        <strain evidence="8">PLFJ-1</strain>
    </source>
</reference>
<dbReference type="EMBL" id="LSBI01000033">
    <property type="protein sequence ID" value="OAQ62522.1"/>
    <property type="molecule type" value="Genomic_DNA"/>
</dbReference>
<dbReference type="PANTHER" id="PTHR20855:SF52">
    <property type="entry name" value="ADIPONECTIN RECEPTOR PROTEIN"/>
    <property type="match status" value="1"/>
</dbReference>
<keyword evidence="5 7" id="KW-0472">Membrane</keyword>
<feature type="binding site" evidence="6">
    <location>
        <position position="297"/>
    </location>
    <ligand>
        <name>Zn(2+)</name>
        <dbReference type="ChEBI" id="CHEBI:29105"/>
    </ligand>
</feature>
<evidence type="ECO:0000313" key="8">
    <source>
        <dbReference type="EMBL" id="OAQ62522.1"/>
    </source>
</evidence>
<dbReference type="GO" id="GO:0016020">
    <property type="term" value="C:membrane"/>
    <property type="evidence" value="ECO:0007669"/>
    <property type="project" value="UniProtKB-SubCell"/>
</dbReference>
<keyword evidence="3 7" id="KW-0812">Transmembrane</keyword>
<dbReference type="GO" id="GO:0038023">
    <property type="term" value="F:signaling receptor activity"/>
    <property type="evidence" value="ECO:0007669"/>
    <property type="project" value="TreeGrafter"/>
</dbReference>